<dbReference type="PRINTS" id="PR00421">
    <property type="entry name" value="THIOREDOXIN"/>
</dbReference>
<dbReference type="SUPFAM" id="SSF52833">
    <property type="entry name" value="Thioredoxin-like"/>
    <property type="match status" value="1"/>
</dbReference>
<dbReference type="AlphaFoldDB" id="A0A8J6H1K5"/>
<gene>
    <name evidence="4" type="ORF">LTLLF_208485</name>
</gene>
<dbReference type="InterPro" id="IPR036249">
    <property type="entry name" value="Thioredoxin-like_sf"/>
</dbReference>
<dbReference type="Proteomes" id="UP000710432">
    <property type="component" value="Unassembled WGS sequence"/>
</dbReference>
<evidence type="ECO:0000256" key="1">
    <source>
        <dbReference type="ARBA" id="ARBA00023157"/>
    </source>
</evidence>
<name>A0A8J6H1K5_MICOH</name>
<evidence type="ECO:0000313" key="4">
    <source>
        <dbReference type="EMBL" id="KAH0519903.1"/>
    </source>
</evidence>
<keyword evidence="1" id="KW-1015">Disulfide bond</keyword>
<dbReference type="CDD" id="cd02947">
    <property type="entry name" value="TRX_family"/>
    <property type="match status" value="1"/>
</dbReference>
<dbReference type="EMBL" id="JAATJU010002198">
    <property type="protein sequence ID" value="KAH0519903.1"/>
    <property type="molecule type" value="Genomic_DNA"/>
</dbReference>
<dbReference type="Pfam" id="PF00085">
    <property type="entry name" value="Thioredoxin"/>
    <property type="match status" value="1"/>
</dbReference>
<evidence type="ECO:0000256" key="2">
    <source>
        <dbReference type="ARBA" id="ARBA00023284"/>
    </source>
</evidence>
<comment type="caution">
    <text evidence="4">The sequence shown here is derived from an EMBL/GenBank/DDBJ whole genome shotgun (WGS) entry which is preliminary data.</text>
</comment>
<accession>A0A8J6H1K5</accession>
<dbReference type="PROSITE" id="PS51352">
    <property type="entry name" value="THIOREDOXIN_2"/>
    <property type="match status" value="1"/>
</dbReference>
<dbReference type="InterPro" id="IPR013766">
    <property type="entry name" value="Thioredoxin_domain"/>
</dbReference>
<dbReference type="PANTHER" id="PTHR46115">
    <property type="entry name" value="THIOREDOXIN-LIKE PROTEIN 1"/>
    <property type="match status" value="1"/>
</dbReference>
<keyword evidence="2" id="KW-0676">Redox-active center</keyword>
<reference evidence="4" key="1">
    <citation type="submission" date="2020-03" db="EMBL/GenBank/DDBJ databases">
        <title>Studies in the Genomics of Life Span.</title>
        <authorList>
            <person name="Glass D."/>
        </authorList>
    </citation>
    <scope>NUCLEOTIDE SEQUENCE</scope>
    <source>
        <strain evidence="4">LTLLF</strain>
        <tissue evidence="4">Muscle</tissue>
    </source>
</reference>
<evidence type="ECO:0000259" key="3">
    <source>
        <dbReference type="PROSITE" id="PS51352"/>
    </source>
</evidence>
<feature type="domain" description="Thioredoxin" evidence="3">
    <location>
        <begin position="1"/>
        <end position="105"/>
    </location>
</feature>
<evidence type="ECO:0000313" key="5">
    <source>
        <dbReference type="Proteomes" id="UP000710432"/>
    </source>
</evidence>
<dbReference type="Gene3D" id="3.40.30.10">
    <property type="entry name" value="Glutaredoxin"/>
    <property type="match status" value="1"/>
</dbReference>
<protein>
    <submittedName>
        <fullName evidence="4">Thioredoxin domain-containing protein 2</fullName>
    </submittedName>
</protein>
<proteinExistence type="predicted"/>
<sequence length="105" mass="12163">MVRMIIGKEEFEEVLKEAGEKLVAVDFSASWCGPCRAIRPYFHFLSLKHDDVVFLEVDADDCVELVQDRDVFTLPTFQFYKKEEKVAEFSGALREKLDANIEELK</sequence>
<organism evidence="4 5">
    <name type="scientific">Microtus ochrogaster</name>
    <name type="common">Prairie vole</name>
    <dbReference type="NCBI Taxonomy" id="79684"/>
    <lineage>
        <taxon>Eukaryota</taxon>
        <taxon>Metazoa</taxon>
        <taxon>Chordata</taxon>
        <taxon>Craniata</taxon>
        <taxon>Vertebrata</taxon>
        <taxon>Euteleostomi</taxon>
        <taxon>Mammalia</taxon>
        <taxon>Eutheria</taxon>
        <taxon>Euarchontoglires</taxon>
        <taxon>Glires</taxon>
        <taxon>Rodentia</taxon>
        <taxon>Myomorpha</taxon>
        <taxon>Muroidea</taxon>
        <taxon>Cricetidae</taxon>
        <taxon>Arvicolinae</taxon>
        <taxon>Microtus</taxon>
    </lineage>
</organism>